<gene>
    <name evidence="3" type="ORF">COY90_02950</name>
</gene>
<accession>A0A2M7QDR5</accession>
<sequence length="73" mass="8468">MGIVFIIIAQFLWALEFIIIRKFFPTQNSFVISAITCVFATLFYVPAFVMQKVKFSLREWILLGVIGFFIISL</sequence>
<feature type="domain" description="EamA" evidence="2">
    <location>
        <begin position="1"/>
        <end position="70"/>
    </location>
</feature>
<feature type="transmembrane region" description="Helical" evidence="1">
    <location>
        <begin position="55"/>
        <end position="72"/>
    </location>
</feature>
<evidence type="ECO:0000256" key="1">
    <source>
        <dbReference type="SAM" id="Phobius"/>
    </source>
</evidence>
<keyword evidence="1" id="KW-0472">Membrane</keyword>
<dbReference type="EMBL" id="PFLF01000059">
    <property type="protein sequence ID" value="PIY69003.1"/>
    <property type="molecule type" value="Genomic_DNA"/>
</dbReference>
<dbReference type="Pfam" id="PF00892">
    <property type="entry name" value="EamA"/>
    <property type="match status" value="1"/>
</dbReference>
<comment type="caution">
    <text evidence="3">The sequence shown here is derived from an EMBL/GenBank/DDBJ whole genome shotgun (WGS) entry which is preliminary data.</text>
</comment>
<evidence type="ECO:0000313" key="3">
    <source>
        <dbReference type="EMBL" id="PIY69003.1"/>
    </source>
</evidence>
<dbReference type="AlphaFoldDB" id="A0A2M7QDR5"/>
<keyword evidence="1" id="KW-0812">Transmembrane</keyword>
<protein>
    <recommendedName>
        <fullName evidence="2">EamA domain-containing protein</fullName>
    </recommendedName>
</protein>
<evidence type="ECO:0000259" key="2">
    <source>
        <dbReference type="Pfam" id="PF00892"/>
    </source>
</evidence>
<name>A0A2M7QDR5_9BACT</name>
<feature type="transmembrane region" description="Helical" evidence="1">
    <location>
        <begin position="30"/>
        <end position="48"/>
    </location>
</feature>
<dbReference type="InterPro" id="IPR000620">
    <property type="entry name" value="EamA_dom"/>
</dbReference>
<keyword evidence="1" id="KW-1133">Transmembrane helix</keyword>
<dbReference type="GO" id="GO:0016020">
    <property type="term" value="C:membrane"/>
    <property type="evidence" value="ECO:0007669"/>
    <property type="project" value="InterPro"/>
</dbReference>
<evidence type="ECO:0000313" key="4">
    <source>
        <dbReference type="Proteomes" id="UP000230108"/>
    </source>
</evidence>
<proteinExistence type="predicted"/>
<organism evidence="3 4">
    <name type="scientific">Candidatus Roizmanbacteria bacterium CG_4_10_14_0_8_um_filter_39_9</name>
    <dbReference type="NCBI Taxonomy" id="1974829"/>
    <lineage>
        <taxon>Bacteria</taxon>
        <taxon>Candidatus Roizmaniibacteriota</taxon>
    </lineage>
</organism>
<dbReference type="Proteomes" id="UP000230108">
    <property type="component" value="Unassembled WGS sequence"/>
</dbReference>
<reference evidence="4" key="1">
    <citation type="submission" date="2017-09" db="EMBL/GenBank/DDBJ databases">
        <title>Depth-based differentiation of microbial function through sediment-hosted aquifers and enrichment of novel symbionts in the deep terrestrial subsurface.</title>
        <authorList>
            <person name="Probst A.J."/>
            <person name="Ladd B."/>
            <person name="Jarett J.K."/>
            <person name="Geller-Mcgrath D.E."/>
            <person name="Sieber C.M.K."/>
            <person name="Emerson J.B."/>
            <person name="Anantharaman K."/>
            <person name="Thomas B.C."/>
            <person name="Malmstrom R."/>
            <person name="Stieglmeier M."/>
            <person name="Klingl A."/>
            <person name="Woyke T."/>
            <person name="Ryan C.M."/>
            <person name="Banfield J.F."/>
        </authorList>
    </citation>
    <scope>NUCLEOTIDE SEQUENCE [LARGE SCALE GENOMIC DNA]</scope>
</reference>